<dbReference type="Gene3D" id="1.10.510.10">
    <property type="entry name" value="Transferase(Phosphotransferase) domain 1"/>
    <property type="match status" value="1"/>
</dbReference>
<evidence type="ECO:0000256" key="4">
    <source>
        <dbReference type="ARBA" id="ARBA00022741"/>
    </source>
</evidence>
<dbReference type="InterPro" id="IPR008271">
    <property type="entry name" value="Ser/Thr_kinase_AS"/>
</dbReference>
<feature type="compositionally biased region" description="Low complexity" evidence="8">
    <location>
        <begin position="308"/>
        <end position="322"/>
    </location>
</feature>
<feature type="compositionally biased region" description="Low complexity" evidence="8">
    <location>
        <begin position="362"/>
        <end position="374"/>
    </location>
</feature>
<evidence type="ECO:0000256" key="5">
    <source>
        <dbReference type="ARBA" id="ARBA00022777"/>
    </source>
</evidence>
<dbReference type="SUPFAM" id="SSF56112">
    <property type="entry name" value="Protein kinase-like (PK-like)"/>
    <property type="match status" value="1"/>
</dbReference>
<evidence type="ECO:0000256" key="2">
    <source>
        <dbReference type="ARBA" id="ARBA00022527"/>
    </source>
</evidence>
<evidence type="ECO:0000313" key="11">
    <source>
        <dbReference type="EMBL" id="NYD59430.1"/>
    </source>
</evidence>
<evidence type="ECO:0000256" key="9">
    <source>
        <dbReference type="SAM" id="Phobius"/>
    </source>
</evidence>
<dbReference type="GO" id="GO:0004674">
    <property type="term" value="F:protein serine/threonine kinase activity"/>
    <property type="evidence" value="ECO:0007669"/>
    <property type="project" value="UniProtKB-KW"/>
</dbReference>
<dbReference type="PROSITE" id="PS00107">
    <property type="entry name" value="PROTEIN_KINASE_ATP"/>
    <property type="match status" value="1"/>
</dbReference>
<feature type="domain" description="Protein kinase" evidence="10">
    <location>
        <begin position="6"/>
        <end position="260"/>
    </location>
</feature>
<keyword evidence="4 7" id="KW-0547">Nucleotide-binding</keyword>
<feature type="region of interest" description="Disordered" evidence="8">
    <location>
        <begin position="353"/>
        <end position="387"/>
    </location>
</feature>
<dbReference type="PROSITE" id="PS00108">
    <property type="entry name" value="PROTEIN_KINASE_ST"/>
    <property type="match status" value="1"/>
</dbReference>
<keyword evidence="12" id="KW-1185">Reference proteome</keyword>
<keyword evidence="5 11" id="KW-0418">Kinase</keyword>
<keyword evidence="9" id="KW-1133">Transmembrane helix</keyword>
<dbReference type="InterPro" id="IPR017441">
    <property type="entry name" value="Protein_kinase_ATP_BS"/>
</dbReference>
<dbReference type="CDD" id="cd14014">
    <property type="entry name" value="STKc_PknB_like"/>
    <property type="match status" value="1"/>
</dbReference>
<comment type="caution">
    <text evidence="11">The sequence shown here is derived from an EMBL/GenBank/DDBJ whole genome shotgun (WGS) entry which is preliminary data.</text>
</comment>
<dbReference type="EC" id="2.7.11.1" evidence="1"/>
<dbReference type="PANTHER" id="PTHR43289">
    <property type="entry name" value="MITOGEN-ACTIVATED PROTEIN KINASE KINASE KINASE 20-RELATED"/>
    <property type="match status" value="1"/>
</dbReference>
<dbReference type="Proteomes" id="UP000516957">
    <property type="component" value="Unassembled WGS sequence"/>
</dbReference>
<organism evidence="11 12">
    <name type="scientific">Nocardioides marinisabuli</name>
    <dbReference type="NCBI Taxonomy" id="419476"/>
    <lineage>
        <taxon>Bacteria</taxon>
        <taxon>Bacillati</taxon>
        <taxon>Actinomycetota</taxon>
        <taxon>Actinomycetes</taxon>
        <taxon>Propionibacteriales</taxon>
        <taxon>Nocardioidaceae</taxon>
        <taxon>Nocardioides</taxon>
    </lineage>
</organism>
<feature type="region of interest" description="Disordered" evidence="8">
    <location>
        <begin position="258"/>
        <end position="326"/>
    </location>
</feature>
<feature type="binding site" evidence="7">
    <location>
        <position position="35"/>
    </location>
    <ligand>
        <name>ATP</name>
        <dbReference type="ChEBI" id="CHEBI:30616"/>
    </ligand>
</feature>
<name>A0A7Y9F4D4_9ACTN</name>
<dbReference type="SMART" id="SM00220">
    <property type="entry name" value="S_TKc"/>
    <property type="match status" value="1"/>
</dbReference>
<evidence type="ECO:0000256" key="8">
    <source>
        <dbReference type="SAM" id="MobiDB-lite"/>
    </source>
</evidence>
<keyword evidence="2 11" id="KW-0723">Serine/threonine-protein kinase</keyword>
<dbReference type="PROSITE" id="PS50011">
    <property type="entry name" value="PROTEIN_KINASE_DOM"/>
    <property type="match status" value="1"/>
</dbReference>
<dbReference type="RefSeq" id="WP_179616879.1">
    <property type="nucleotide sequence ID" value="NZ_CP059163.1"/>
</dbReference>
<evidence type="ECO:0000256" key="7">
    <source>
        <dbReference type="PROSITE-ProRule" id="PRU10141"/>
    </source>
</evidence>
<sequence>MIAGRYTLEREIGRGGMGAVWLGRDEMLGRAVAIKRLGAVPGQDPDDRERAERAEREARLAARLSHPHVVAVYDLVEQDDEQYLVMEHVDGTNLAGYLRAEGPLSPDRAAELLGQAAEALAAAHEAGIVHRDVKPSNMLVTADGQVKLSDFGIARAEADPSLTRTGLVTGSPAYLAPEVASGASATARSDVWSLGASLYHALAGHPPYEVSDNVLGALYRIVHEEPPRLEQPGWLGPLLEATMCRDPEQRWDMATVSDVLQRGPGSSAPTPPLPRRHDTRSLETIAPVTTGGHPTVIPSAEPPPGPATGPTTGPATGSGTPSEGRRRGALAPLALGAAVVAVLVVIAFAVGQGRDPGGDGAAGTDPTSTAGSTPEDTGSAQPERPSAEDIEEFASGYVSTAVADPEEGFALLTPSYQRASGGLDGYTGFWGSVREVRDFEMVEADPVSGTATYDYTYRRAGVGTVSERVELTLQQQPGGDLLISGARTL</sequence>
<evidence type="ECO:0000313" key="12">
    <source>
        <dbReference type="Proteomes" id="UP000516957"/>
    </source>
</evidence>
<dbReference type="Pfam" id="PF00069">
    <property type="entry name" value="Pkinase"/>
    <property type="match status" value="1"/>
</dbReference>
<evidence type="ECO:0000256" key="1">
    <source>
        <dbReference type="ARBA" id="ARBA00012513"/>
    </source>
</evidence>
<accession>A0A7Y9F4D4</accession>
<dbReference type="AlphaFoldDB" id="A0A7Y9F4D4"/>
<dbReference type="GO" id="GO:0005524">
    <property type="term" value="F:ATP binding"/>
    <property type="evidence" value="ECO:0007669"/>
    <property type="project" value="UniProtKB-UniRule"/>
</dbReference>
<dbReference type="InterPro" id="IPR011009">
    <property type="entry name" value="Kinase-like_dom_sf"/>
</dbReference>
<evidence type="ECO:0000256" key="6">
    <source>
        <dbReference type="ARBA" id="ARBA00022840"/>
    </source>
</evidence>
<keyword evidence="9" id="KW-0812">Transmembrane</keyword>
<protein>
    <recommendedName>
        <fullName evidence="1">non-specific serine/threonine protein kinase</fullName>
        <ecNumber evidence="1">2.7.11.1</ecNumber>
    </recommendedName>
</protein>
<dbReference type="Gene3D" id="3.30.200.20">
    <property type="entry name" value="Phosphorylase Kinase, domain 1"/>
    <property type="match status" value="1"/>
</dbReference>
<evidence type="ECO:0000256" key="3">
    <source>
        <dbReference type="ARBA" id="ARBA00022679"/>
    </source>
</evidence>
<keyword evidence="9" id="KW-0472">Membrane</keyword>
<evidence type="ECO:0000259" key="10">
    <source>
        <dbReference type="PROSITE" id="PS50011"/>
    </source>
</evidence>
<dbReference type="EMBL" id="JACCBE010000001">
    <property type="protein sequence ID" value="NYD59430.1"/>
    <property type="molecule type" value="Genomic_DNA"/>
</dbReference>
<dbReference type="InterPro" id="IPR000719">
    <property type="entry name" value="Prot_kinase_dom"/>
</dbReference>
<feature type="transmembrane region" description="Helical" evidence="9">
    <location>
        <begin position="329"/>
        <end position="350"/>
    </location>
</feature>
<reference evidence="11 12" key="1">
    <citation type="submission" date="2020-07" db="EMBL/GenBank/DDBJ databases">
        <title>Sequencing the genomes of 1000 actinobacteria strains.</title>
        <authorList>
            <person name="Klenk H.-P."/>
        </authorList>
    </citation>
    <scope>NUCLEOTIDE SEQUENCE [LARGE SCALE GENOMIC DNA]</scope>
    <source>
        <strain evidence="11 12">DSM 18965</strain>
    </source>
</reference>
<keyword evidence="6 7" id="KW-0067">ATP-binding</keyword>
<dbReference type="PANTHER" id="PTHR43289:SF6">
    <property type="entry name" value="SERINE_THREONINE-PROTEIN KINASE NEKL-3"/>
    <property type="match status" value="1"/>
</dbReference>
<gene>
    <name evidence="11" type="ORF">BKA08_003668</name>
</gene>
<proteinExistence type="predicted"/>
<keyword evidence="3" id="KW-0808">Transferase</keyword>